<gene>
    <name evidence="3" type="ORF">SPAPADRAFT_61171</name>
</gene>
<reference evidence="3 4" key="1">
    <citation type="journal article" date="2011" name="Proc. Natl. Acad. Sci. U.S.A.">
        <title>Comparative genomics of xylose-fermenting fungi for enhanced biofuel production.</title>
        <authorList>
            <person name="Wohlbach D.J."/>
            <person name="Kuo A."/>
            <person name="Sato T.K."/>
            <person name="Potts K.M."/>
            <person name="Salamov A.A."/>
            <person name="LaButti K.M."/>
            <person name="Sun H."/>
            <person name="Clum A."/>
            <person name="Pangilinan J.L."/>
            <person name="Lindquist E.A."/>
            <person name="Lucas S."/>
            <person name="Lapidus A."/>
            <person name="Jin M."/>
            <person name="Gunawan C."/>
            <person name="Balan V."/>
            <person name="Dale B.E."/>
            <person name="Jeffries T.W."/>
            <person name="Zinkel R."/>
            <person name="Barry K.W."/>
            <person name="Grigoriev I.V."/>
            <person name="Gasch A.P."/>
        </authorList>
    </citation>
    <scope>NUCLEOTIDE SEQUENCE [LARGE SCALE GENOMIC DNA]</scope>
    <source>
        <strain evidence="4">NRRL Y-27907 / 11-Y1</strain>
    </source>
</reference>
<evidence type="ECO:0008006" key="5">
    <source>
        <dbReference type="Google" id="ProtNLM"/>
    </source>
</evidence>
<keyword evidence="2" id="KW-0732">Signal</keyword>
<dbReference type="KEGG" id="spaa:SPAPADRAFT_61171"/>
<accession>G3APB5</accession>
<feature type="region of interest" description="Disordered" evidence="1">
    <location>
        <begin position="114"/>
        <end position="168"/>
    </location>
</feature>
<dbReference type="HOGENOM" id="CLU_067848_0_0_1"/>
<dbReference type="AlphaFoldDB" id="G3APB5"/>
<evidence type="ECO:0000313" key="3">
    <source>
        <dbReference type="EMBL" id="EGW32091.1"/>
    </source>
</evidence>
<evidence type="ECO:0000256" key="2">
    <source>
        <dbReference type="SAM" id="SignalP"/>
    </source>
</evidence>
<sequence length="269" mass="30519">MIWKVILLIGLIQYACTTPPACFLSCISEVTRSLCDYGLPDLTCACKNENSLTGCLVDICPYGTFLSARDHFIGTCLEHGRPSITNPFPPPSIWPANNAQEVFREVNEEYDDITQGISQNPPPTSSSMSSQINQPHKSSARVQSTPHYPPPKYLSHSDVVDDNNDDSDYDPNAYFQWEDTDSLDEYGNFIIIRRPVNVPKQFRDPRNVGNSRRVFIRYSSDHSNRRVNIVNPHTLKAKETPKQPNKLIKYTIDTPEGQYRVSKIRSGMY</sequence>
<evidence type="ECO:0000313" key="4">
    <source>
        <dbReference type="Proteomes" id="UP000000709"/>
    </source>
</evidence>
<dbReference type="OrthoDB" id="3998031at2759"/>
<dbReference type="RefSeq" id="XP_007375367.1">
    <property type="nucleotide sequence ID" value="XM_007375305.1"/>
</dbReference>
<evidence type="ECO:0000256" key="1">
    <source>
        <dbReference type="SAM" id="MobiDB-lite"/>
    </source>
</evidence>
<proteinExistence type="predicted"/>
<dbReference type="Proteomes" id="UP000000709">
    <property type="component" value="Unassembled WGS sequence"/>
</dbReference>
<feature type="signal peptide" evidence="2">
    <location>
        <begin position="1"/>
        <end position="17"/>
    </location>
</feature>
<name>G3APB5_SPAPN</name>
<dbReference type="EMBL" id="GL996502">
    <property type="protein sequence ID" value="EGW32091.1"/>
    <property type="molecule type" value="Genomic_DNA"/>
</dbReference>
<dbReference type="GeneID" id="18873757"/>
<keyword evidence="4" id="KW-1185">Reference proteome</keyword>
<dbReference type="InParanoid" id="G3APB5"/>
<feature type="chain" id="PRO_5003442637" description="Extracellular membrane protein CFEM domain-containing protein" evidence="2">
    <location>
        <begin position="18"/>
        <end position="269"/>
    </location>
</feature>
<organism evidence="4">
    <name type="scientific">Spathaspora passalidarum (strain NRRL Y-27907 / 11-Y1)</name>
    <dbReference type="NCBI Taxonomy" id="619300"/>
    <lineage>
        <taxon>Eukaryota</taxon>
        <taxon>Fungi</taxon>
        <taxon>Dikarya</taxon>
        <taxon>Ascomycota</taxon>
        <taxon>Saccharomycotina</taxon>
        <taxon>Pichiomycetes</taxon>
        <taxon>Debaryomycetaceae</taxon>
        <taxon>Spathaspora</taxon>
    </lineage>
</organism>
<dbReference type="eggNOG" id="ENOG502S6U4">
    <property type="taxonomic scope" value="Eukaryota"/>
</dbReference>
<dbReference type="OMA" id="CICINED"/>
<protein>
    <recommendedName>
        <fullName evidence="5">Extracellular membrane protein CFEM domain-containing protein</fullName>
    </recommendedName>
</protein>
<feature type="compositionally biased region" description="Polar residues" evidence="1">
    <location>
        <begin position="115"/>
        <end position="146"/>
    </location>
</feature>